<protein>
    <recommendedName>
        <fullName evidence="5">Calcipressin-2</fullName>
    </recommendedName>
</protein>
<proteinExistence type="inferred from homology"/>
<dbReference type="GO" id="GO:0005737">
    <property type="term" value="C:cytoplasm"/>
    <property type="evidence" value="ECO:0007669"/>
    <property type="project" value="TreeGrafter"/>
</dbReference>
<dbReference type="AlphaFoldDB" id="R9API8"/>
<dbReference type="PANTHER" id="PTHR10300">
    <property type="entry name" value="CALCIPRESSIN"/>
    <property type="match status" value="1"/>
</dbReference>
<evidence type="ECO:0000313" key="4">
    <source>
        <dbReference type="Proteomes" id="UP000014064"/>
    </source>
</evidence>
<evidence type="ECO:0008006" key="5">
    <source>
        <dbReference type="Google" id="ProtNLM"/>
    </source>
</evidence>
<feature type="compositionally biased region" description="Low complexity" evidence="2">
    <location>
        <begin position="257"/>
        <end position="266"/>
    </location>
</feature>
<reference evidence="4" key="1">
    <citation type="journal article" date="2013" name="BMC Genomics">
        <title>Genome and transcriptome sequencing of the halophilic fungus Wallemia ichthyophaga: haloadaptations present and absent.</title>
        <authorList>
            <person name="Zajc J."/>
            <person name="Liu Y."/>
            <person name="Dai W."/>
            <person name="Yang Z."/>
            <person name="Hu J."/>
            <person name="Gostincar C."/>
            <person name="Gunde-Cimerman N."/>
        </authorList>
    </citation>
    <scope>NUCLEOTIDE SEQUENCE [LARGE SCALE GENOMIC DNA]</scope>
    <source>
        <strain evidence="4">EXF-994 / CBS 113033</strain>
    </source>
</reference>
<name>R9API8_WALI9</name>
<dbReference type="eggNOG" id="KOG4019">
    <property type="taxonomic scope" value="Eukaryota"/>
</dbReference>
<dbReference type="PANTHER" id="PTHR10300:SF14">
    <property type="entry name" value="PROTEIN SARAH"/>
    <property type="match status" value="1"/>
</dbReference>
<evidence type="ECO:0000313" key="3">
    <source>
        <dbReference type="EMBL" id="EOR04137.1"/>
    </source>
</evidence>
<dbReference type="RefSeq" id="XP_009266354.1">
    <property type="nucleotide sequence ID" value="XM_009268079.1"/>
</dbReference>
<dbReference type="InterPro" id="IPR006931">
    <property type="entry name" value="Calcipressin"/>
</dbReference>
<feature type="compositionally biased region" description="Polar residues" evidence="2">
    <location>
        <begin position="267"/>
        <end position="277"/>
    </location>
</feature>
<dbReference type="GO" id="GO:0008597">
    <property type="term" value="F:calcium-dependent protein serine/threonine phosphatase regulator activity"/>
    <property type="evidence" value="ECO:0007669"/>
    <property type="project" value="TreeGrafter"/>
</dbReference>
<dbReference type="OrthoDB" id="17212at2759"/>
<gene>
    <name evidence="3" type="ORF">J056_002215</name>
</gene>
<evidence type="ECO:0000256" key="2">
    <source>
        <dbReference type="SAM" id="MobiDB-lite"/>
    </source>
</evidence>
<dbReference type="GO" id="GO:0019722">
    <property type="term" value="P:calcium-mediated signaling"/>
    <property type="evidence" value="ECO:0007669"/>
    <property type="project" value="InterPro"/>
</dbReference>
<dbReference type="OMA" id="RIVCSFH"/>
<dbReference type="Pfam" id="PF04847">
    <property type="entry name" value="Calcipressin"/>
    <property type="match status" value="1"/>
</dbReference>
<dbReference type="KEGG" id="wic:J056_002215"/>
<organism evidence="3 4">
    <name type="scientific">Wallemia ichthyophaga (strain EXF-994 / CBS 113033)</name>
    <dbReference type="NCBI Taxonomy" id="1299270"/>
    <lineage>
        <taxon>Eukaryota</taxon>
        <taxon>Fungi</taxon>
        <taxon>Dikarya</taxon>
        <taxon>Basidiomycota</taxon>
        <taxon>Wallemiomycotina</taxon>
        <taxon>Wallemiomycetes</taxon>
        <taxon>Wallemiales</taxon>
        <taxon>Wallemiaceae</taxon>
        <taxon>Wallemia</taxon>
    </lineage>
</organism>
<dbReference type="EMBL" id="KE007225">
    <property type="protein sequence ID" value="EOR04137.1"/>
    <property type="molecule type" value="Genomic_DNA"/>
</dbReference>
<dbReference type="GeneID" id="20375167"/>
<dbReference type="HOGENOM" id="CLU_050705_0_0_1"/>
<comment type="similarity">
    <text evidence="1">Belongs to the RCAN family.</text>
</comment>
<dbReference type="STRING" id="1299270.R9API8"/>
<keyword evidence="4" id="KW-1185">Reference proteome</keyword>
<accession>R9API8</accession>
<dbReference type="Proteomes" id="UP000014064">
    <property type="component" value="Unassembled WGS sequence"/>
</dbReference>
<sequence>MTHHSNTLVFTNLPSCIFDTHILDILKSAIEAHALRSDNELYSWIPLGSFGRAIAIFWDAGDAQLCKDRLDRLAVGGKGHTGHTGLTHTPHTPHTPHLRKRHRARSDCAPLAPAWNHGFLLRVFSLPPTPTPVSTKTHSEFFLSVPGIEKNFLISPPGSPPVGWEPVKEDPPNTETLAEDLVAALTTIRGANGADSTQNSTDDLDRMDAQLESDNALPINMDDVTHTHSSLPPFQLLLTPRPDVPGVSVADFEDATQQQQQRQDQQSTPTHTRTPSLSVPAEPAPNTIQPTPRPPV</sequence>
<dbReference type="GO" id="GO:0005634">
    <property type="term" value="C:nucleus"/>
    <property type="evidence" value="ECO:0007669"/>
    <property type="project" value="TreeGrafter"/>
</dbReference>
<evidence type="ECO:0000256" key="1">
    <source>
        <dbReference type="ARBA" id="ARBA00008209"/>
    </source>
</evidence>
<feature type="region of interest" description="Disordered" evidence="2">
    <location>
        <begin position="233"/>
        <end position="296"/>
    </location>
</feature>